<gene>
    <name evidence="2" type="ORF">B4109_0511</name>
</gene>
<dbReference type="AlphaFoldDB" id="A0A150MRS8"/>
<evidence type="ECO:0000313" key="3">
    <source>
        <dbReference type="Proteomes" id="UP000075424"/>
    </source>
</evidence>
<name>A0A150MRS8_GEOSE</name>
<evidence type="ECO:0000313" key="2">
    <source>
        <dbReference type="EMBL" id="KYD27141.1"/>
    </source>
</evidence>
<reference evidence="2 3" key="1">
    <citation type="submission" date="2016-01" db="EMBL/GenBank/DDBJ databases">
        <title>Draft Genome Sequences of Seven Thermophilic Sporeformers Isolated from Foods.</title>
        <authorList>
            <person name="Berendsen E.M."/>
            <person name="Wells-Bennik M.H."/>
            <person name="Krawcyk A.O."/>
            <person name="De Jong A."/>
            <person name="Holsappel S."/>
            <person name="Eijlander R.T."/>
            <person name="Kuipers O.P."/>
        </authorList>
    </citation>
    <scope>NUCLEOTIDE SEQUENCE [LARGE SCALE GENOMIC DNA]</scope>
    <source>
        <strain evidence="2 3">B4109</strain>
    </source>
</reference>
<feature type="region of interest" description="Disordered" evidence="1">
    <location>
        <begin position="1"/>
        <end position="27"/>
    </location>
</feature>
<accession>A0A150MRS8</accession>
<protein>
    <submittedName>
        <fullName evidence="2">Uncharacterized protein</fullName>
    </submittedName>
</protein>
<dbReference type="PATRIC" id="fig|1422.18.peg.3068"/>
<dbReference type="EMBL" id="LQYV01000056">
    <property type="protein sequence ID" value="KYD27141.1"/>
    <property type="molecule type" value="Genomic_DNA"/>
</dbReference>
<feature type="compositionally biased region" description="Basic and acidic residues" evidence="1">
    <location>
        <begin position="1"/>
        <end position="15"/>
    </location>
</feature>
<evidence type="ECO:0000256" key="1">
    <source>
        <dbReference type="SAM" id="MobiDB-lite"/>
    </source>
</evidence>
<comment type="caution">
    <text evidence="2">The sequence shown here is derived from an EMBL/GenBank/DDBJ whole genome shotgun (WGS) entry which is preliminary data.</text>
</comment>
<organism evidence="2 3">
    <name type="scientific">Geobacillus stearothermophilus</name>
    <name type="common">Bacillus stearothermophilus</name>
    <dbReference type="NCBI Taxonomy" id="1422"/>
    <lineage>
        <taxon>Bacteria</taxon>
        <taxon>Bacillati</taxon>
        <taxon>Bacillota</taxon>
        <taxon>Bacilli</taxon>
        <taxon>Bacillales</taxon>
        <taxon>Anoxybacillaceae</taxon>
        <taxon>Geobacillus</taxon>
    </lineage>
</organism>
<dbReference type="Proteomes" id="UP000075424">
    <property type="component" value="Unassembled WGS sequence"/>
</dbReference>
<proteinExistence type="predicted"/>
<sequence length="55" mass="6287">MDEEHIDSFHTKKTIDSFPRGKGRNASNRCFSSSILANIALTSWHMIRGLDSFFL</sequence>